<dbReference type="GO" id="GO:0016853">
    <property type="term" value="F:isomerase activity"/>
    <property type="evidence" value="ECO:0007669"/>
    <property type="project" value="InterPro"/>
</dbReference>
<reference evidence="2" key="1">
    <citation type="submission" date="2021-01" db="EMBL/GenBank/DDBJ databases">
        <authorList>
            <person name="Corre E."/>
            <person name="Pelletier E."/>
            <person name="Niang G."/>
            <person name="Scheremetjew M."/>
            <person name="Finn R."/>
            <person name="Kale V."/>
            <person name="Holt S."/>
            <person name="Cochrane G."/>
            <person name="Meng A."/>
            <person name="Brown T."/>
            <person name="Cohen L."/>
        </authorList>
    </citation>
    <scope>NUCLEOTIDE SEQUENCE</scope>
    <source>
        <strain evidence="2">RCC1130</strain>
    </source>
</reference>
<proteinExistence type="inferred from homology"/>
<dbReference type="Pfam" id="PF00378">
    <property type="entry name" value="ECH_1"/>
    <property type="match status" value="1"/>
</dbReference>
<dbReference type="PANTHER" id="PTHR43149">
    <property type="entry name" value="ENOYL-COA HYDRATASE"/>
    <property type="match status" value="1"/>
</dbReference>
<dbReference type="InterPro" id="IPR001753">
    <property type="entry name" value="Enoyl-CoA_hydra/iso"/>
</dbReference>
<organism evidence="2">
    <name type="scientific">Calcidiscus leptoporus</name>
    <dbReference type="NCBI Taxonomy" id="127549"/>
    <lineage>
        <taxon>Eukaryota</taxon>
        <taxon>Haptista</taxon>
        <taxon>Haptophyta</taxon>
        <taxon>Prymnesiophyceae</taxon>
        <taxon>Coccolithales</taxon>
        <taxon>Calcidiscaceae</taxon>
        <taxon>Calcidiscus</taxon>
    </lineage>
</organism>
<dbReference type="NCBIfam" id="NF005699">
    <property type="entry name" value="PRK07509.1"/>
    <property type="match status" value="1"/>
</dbReference>
<dbReference type="InterPro" id="IPR029045">
    <property type="entry name" value="ClpP/crotonase-like_dom_sf"/>
</dbReference>
<gene>
    <name evidence="2" type="ORF">CLEP1334_LOCUS75</name>
</gene>
<sequence length="320" mass="34310">MRARALSTAVPLHEGKAFSASVHGSRVSMTKDAKGVVTLMLRRPEKMNALDMPMFVAIADAARELIPQRDVRAVIVHGEGRAFCAGLDVKSVMSPATAAANMRKLLERPHGEVSNLAQDVGYLWRRIAAPVIAVTHGVCLGGGFQIALGADMRISAPRCKFSVMEAKWGLIPDMSATLSLPELVPKDVAMELTMTGRVFQAEEALRLGLVTTIAEDPLAEARRLADDITARSPDSTAAAKRLLHAAYASADDGRRLHLETELQRKLLGGWNQLACAAKGLGAPSMLQPGFINRNASWSEEEELDAETEIAAMLHGESAAA</sequence>
<dbReference type="PANTHER" id="PTHR43149:SF1">
    <property type="entry name" value="DELTA(3,5)-DELTA(2,4)-DIENOYL-COA ISOMERASE, MITOCHONDRIAL"/>
    <property type="match status" value="1"/>
</dbReference>
<accession>A0A7S0IHB8</accession>
<evidence type="ECO:0000313" key="2">
    <source>
        <dbReference type="EMBL" id="CAD8521928.1"/>
    </source>
</evidence>
<dbReference type="CDD" id="cd06558">
    <property type="entry name" value="crotonase-like"/>
    <property type="match status" value="1"/>
</dbReference>
<dbReference type="AlphaFoldDB" id="A0A7S0IHB8"/>
<evidence type="ECO:0008006" key="3">
    <source>
        <dbReference type="Google" id="ProtNLM"/>
    </source>
</evidence>
<protein>
    <recommendedName>
        <fullName evidence="3">Enoyl-CoA hydratase</fullName>
    </recommendedName>
</protein>
<dbReference type="EMBL" id="HBER01000142">
    <property type="protein sequence ID" value="CAD8521928.1"/>
    <property type="molecule type" value="Transcribed_RNA"/>
</dbReference>
<evidence type="ECO:0000256" key="1">
    <source>
        <dbReference type="ARBA" id="ARBA00005254"/>
    </source>
</evidence>
<name>A0A7S0IHB8_9EUKA</name>
<comment type="similarity">
    <text evidence="1">Belongs to the enoyl-CoA hydratase/isomerase family.</text>
</comment>
<dbReference type="SUPFAM" id="SSF52096">
    <property type="entry name" value="ClpP/crotonase"/>
    <property type="match status" value="1"/>
</dbReference>
<dbReference type="InterPro" id="IPR045002">
    <property type="entry name" value="Ech1-like"/>
</dbReference>
<dbReference type="Gene3D" id="3.90.226.10">
    <property type="entry name" value="2-enoyl-CoA Hydratase, Chain A, domain 1"/>
    <property type="match status" value="1"/>
</dbReference>